<dbReference type="KEGG" id="hlt:I7X12_09180"/>
<feature type="domain" description="DUF4367" evidence="2">
    <location>
        <begin position="349"/>
        <end position="409"/>
    </location>
</feature>
<dbReference type="InterPro" id="IPR029046">
    <property type="entry name" value="LolA/LolB/LppX"/>
</dbReference>
<evidence type="ECO:0000256" key="1">
    <source>
        <dbReference type="SAM" id="MobiDB-lite"/>
    </source>
</evidence>
<evidence type="ECO:0000259" key="2">
    <source>
        <dbReference type="Pfam" id="PF14285"/>
    </source>
</evidence>
<dbReference type="EMBL" id="CP065856">
    <property type="protein sequence ID" value="QPV64754.1"/>
    <property type="molecule type" value="Genomic_DNA"/>
</dbReference>
<dbReference type="RefSeq" id="WP_198063515.1">
    <property type="nucleotide sequence ID" value="NZ_CP065856.1"/>
</dbReference>
<evidence type="ECO:0000313" key="3">
    <source>
        <dbReference type="EMBL" id="QPV64754.1"/>
    </source>
</evidence>
<dbReference type="Proteomes" id="UP000595001">
    <property type="component" value="Chromosome"/>
</dbReference>
<dbReference type="AlphaFoldDB" id="A0A7U3WAV9"/>
<dbReference type="InterPro" id="IPR052944">
    <property type="entry name" value="Sporulation_related"/>
</dbReference>
<dbReference type="Gene3D" id="2.50.20.10">
    <property type="entry name" value="Lipoprotein localisation LolA/LolB/LppX"/>
    <property type="match status" value="1"/>
</dbReference>
<dbReference type="PANTHER" id="PTHR37507:SF2">
    <property type="entry name" value="SPORULATION PROTEIN YDCC"/>
    <property type="match status" value="1"/>
</dbReference>
<proteinExistence type="predicted"/>
<dbReference type="InterPro" id="IPR025377">
    <property type="entry name" value="DUF4367"/>
</dbReference>
<dbReference type="Pfam" id="PF14285">
    <property type="entry name" value="DUF4367"/>
    <property type="match status" value="1"/>
</dbReference>
<dbReference type="GeneID" id="60588663"/>
<keyword evidence="4" id="KW-1185">Reference proteome</keyword>
<evidence type="ECO:0000313" key="4">
    <source>
        <dbReference type="Proteomes" id="UP000595001"/>
    </source>
</evidence>
<dbReference type="PANTHER" id="PTHR37507">
    <property type="entry name" value="SPORULATION PROTEIN YDCC"/>
    <property type="match status" value="1"/>
</dbReference>
<protein>
    <submittedName>
        <fullName evidence="3">DUF4367 domain-containing protein</fullName>
    </submittedName>
</protein>
<name>A0A7U3WAV9_9EURY</name>
<gene>
    <name evidence="3" type="ORF">I7X12_09180</name>
</gene>
<accession>A0A7U3WAV9</accession>
<dbReference type="OrthoDB" id="214152at2157"/>
<sequence length="411" mass="43558">MTDDSGSLPMRSALVAVGVLAVALAAAVATGAMPAGTLDGDAQPDGEEVLDRVEQRYESAETLTGEATVTVANASAERSKTVSFVVDRPNRTKLSTTHDGSEYAIGTNGSVAWVYDGANDTARVWELPENASAWNESATEARALAGETDWTGNRSEAAGNHTPNGSHAWNGSEAWHGNHTWNDTSWADWNRSTNVSAWLAENVSVDLRETTTLAGAEVYVVGVESTNESYRGEATVWVDTDDYRVHQLRASYGDNRTTVAFDGVQFDASVHESTFRPPDAASVNTVGQERYDTFDAAQAGTDVTLQRLDSEGYEFDEAVVVTRAGRTVAAQTYTGAANVTVVATGDDLPTMGAASENVTEGETVTVASANATYVERDDGAAVVWDDDGVTRAVLGDLPRDELVELAESVAA</sequence>
<reference evidence="3 4" key="1">
    <citation type="submission" date="2020-12" db="EMBL/GenBank/DDBJ databases">
        <title>Halosimplex halophilum sp. nov. and Halosimplex salinum sp. nov., two new members of the genus Halosimplex.</title>
        <authorList>
            <person name="Cui H.L."/>
        </authorList>
    </citation>
    <scope>NUCLEOTIDE SEQUENCE [LARGE SCALE GENOMIC DNA]</scope>
    <source>
        <strain evidence="3 4">YGH94</strain>
    </source>
</reference>
<dbReference type="SUPFAM" id="SSF89392">
    <property type="entry name" value="Prokaryotic lipoproteins and lipoprotein localization factors"/>
    <property type="match status" value="1"/>
</dbReference>
<organism evidence="3 4">
    <name type="scientific">Halosimplex litoreum</name>
    <dbReference type="NCBI Taxonomy" id="1198301"/>
    <lineage>
        <taxon>Archaea</taxon>
        <taxon>Methanobacteriati</taxon>
        <taxon>Methanobacteriota</taxon>
        <taxon>Stenosarchaea group</taxon>
        <taxon>Halobacteria</taxon>
        <taxon>Halobacteriales</taxon>
        <taxon>Haloarculaceae</taxon>
        <taxon>Halosimplex</taxon>
    </lineage>
</organism>
<feature type="region of interest" description="Disordered" evidence="1">
    <location>
        <begin position="151"/>
        <end position="175"/>
    </location>
</feature>